<reference evidence="1 2" key="1">
    <citation type="submission" date="2019-09" db="EMBL/GenBank/DDBJ databases">
        <title>Phylogenetic characterization of a novel taxon of the genus Bifidobacterium: Bifidobacterium choloepi sp. nov.</title>
        <authorList>
            <person name="Modesto M."/>
            <person name="Satti M."/>
        </authorList>
    </citation>
    <scope>NUCLEOTIDE SEQUENCE [LARGE SCALE GENOMIC DNA]</scope>
    <source>
        <strain evidence="1 2">BRDM6</strain>
    </source>
</reference>
<dbReference type="Proteomes" id="UP000469292">
    <property type="component" value="Unassembled WGS sequence"/>
</dbReference>
<dbReference type="InterPro" id="IPR019151">
    <property type="entry name" value="Proteasome_assmbl_chaperone_2"/>
</dbReference>
<dbReference type="PIRSF" id="PIRSF028754">
    <property type="entry name" value="UCP028754"/>
    <property type="match status" value="1"/>
</dbReference>
<dbReference type="InterPro" id="IPR038389">
    <property type="entry name" value="PSMG2_sf"/>
</dbReference>
<dbReference type="Gene3D" id="3.40.50.10900">
    <property type="entry name" value="PAC-like subunit"/>
    <property type="match status" value="1"/>
</dbReference>
<dbReference type="EMBL" id="VYSG01000001">
    <property type="protein sequence ID" value="NEG69099.1"/>
    <property type="molecule type" value="Genomic_DNA"/>
</dbReference>
<keyword evidence="2" id="KW-1185">Reference proteome</keyword>
<sequence>MYEQASKHRTVLLAAFDGWNDACQCATDVIHHLVQRFPSTEVGHINRDGFYDYQVARPIQCSIQGYRRILWPQTTFYDIAVSDRLHILAELGPEPNYGWMEYCRESLRIAQEYEVSHVYTIGSMFADVPHTRPLPVETTIEGVRDDVDCEYNGPIGIPHVLDAAAIEDGYPTTTMWVSVPKYLGNDPCPQGTLQLLDELSGLLGVDLDADELKRPAEQWGSRASVTTRNNPDLAGFVEQLEREHDMRVKARALASSGSPAVEQLVSEAEAFLRDLPAGD</sequence>
<evidence type="ECO:0000313" key="1">
    <source>
        <dbReference type="EMBL" id="NEG69099.1"/>
    </source>
</evidence>
<dbReference type="RefSeq" id="WP_163226705.1">
    <property type="nucleotide sequence ID" value="NZ_VYSG01000001.1"/>
</dbReference>
<gene>
    <name evidence="1" type="ORF">F6S87_00320</name>
</gene>
<comment type="caution">
    <text evidence="1">The sequence shown here is derived from an EMBL/GenBank/DDBJ whole genome shotgun (WGS) entry which is preliminary data.</text>
</comment>
<name>A0A6I5N0C3_9BIFI</name>
<accession>A0A6I5N0C3</accession>
<proteinExistence type="predicted"/>
<protein>
    <submittedName>
        <fullName evidence="1">PAC2 family protein</fullName>
    </submittedName>
</protein>
<organism evidence="1 2">
    <name type="scientific">Bifidobacterium choloepi</name>
    <dbReference type="NCBI Taxonomy" id="2614131"/>
    <lineage>
        <taxon>Bacteria</taxon>
        <taxon>Bacillati</taxon>
        <taxon>Actinomycetota</taxon>
        <taxon>Actinomycetes</taxon>
        <taxon>Bifidobacteriales</taxon>
        <taxon>Bifidobacteriaceae</taxon>
        <taxon>Bifidobacterium</taxon>
    </lineage>
</organism>
<dbReference type="SUPFAM" id="SSF159659">
    <property type="entry name" value="Cgl1923-like"/>
    <property type="match status" value="1"/>
</dbReference>
<dbReference type="Pfam" id="PF09754">
    <property type="entry name" value="PAC2"/>
    <property type="match status" value="1"/>
</dbReference>
<evidence type="ECO:0000313" key="2">
    <source>
        <dbReference type="Proteomes" id="UP000469292"/>
    </source>
</evidence>
<dbReference type="AlphaFoldDB" id="A0A6I5N0C3"/>
<dbReference type="InterPro" id="IPR008492">
    <property type="entry name" value="Rv2714-like"/>
</dbReference>